<dbReference type="InterPro" id="IPR020471">
    <property type="entry name" value="AKR"/>
</dbReference>
<evidence type="ECO:0000259" key="1">
    <source>
        <dbReference type="Pfam" id="PF00248"/>
    </source>
</evidence>
<evidence type="ECO:0000313" key="3">
    <source>
        <dbReference type="Proteomes" id="UP000027100"/>
    </source>
</evidence>
<dbReference type="EMBL" id="ARYM01000007">
    <property type="protein sequence ID" value="KCZ98991.1"/>
    <property type="molecule type" value="Genomic_DNA"/>
</dbReference>
<comment type="caution">
    <text evidence="2">The sequence shown here is derived from an EMBL/GenBank/DDBJ whole genome shotgun (WGS) entry which is preliminary data.</text>
</comment>
<dbReference type="OrthoDB" id="9768851at2"/>
<organism evidence="2 3">
    <name type="scientific">Hyphomonas polymorpha PS728</name>
    <dbReference type="NCBI Taxonomy" id="1280954"/>
    <lineage>
        <taxon>Bacteria</taxon>
        <taxon>Pseudomonadati</taxon>
        <taxon>Pseudomonadota</taxon>
        <taxon>Alphaproteobacteria</taxon>
        <taxon>Hyphomonadales</taxon>
        <taxon>Hyphomonadaceae</taxon>
        <taxon>Hyphomonas</taxon>
    </lineage>
</organism>
<dbReference type="Gene3D" id="3.20.20.100">
    <property type="entry name" value="NADP-dependent oxidoreductase domain"/>
    <property type="match status" value="1"/>
</dbReference>
<dbReference type="Proteomes" id="UP000027100">
    <property type="component" value="Unassembled WGS sequence"/>
</dbReference>
<dbReference type="RefSeq" id="WP_035596348.1">
    <property type="nucleotide sequence ID" value="NZ_ARYM01000007.1"/>
</dbReference>
<name>A0A062V9N2_9PROT</name>
<dbReference type="InterPro" id="IPR023210">
    <property type="entry name" value="NADP_OxRdtase_dom"/>
</dbReference>
<keyword evidence="3" id="KW-1185">Reference proteome</keyword>
<protein>
    <submittedName>
        <fullName evidence="2">Aldo/keto reductase family oxidoreductase</fullName>
    </submittedName>
</protein>
<feature type="domain" description="NADP-dependent oxidoreductase" evidence="1">
    <location>
        <begin position="14"/>
        <end position="317"/>
    </location>
</feature>
<dbReference type="eggNOG" id="COG0667">
    <property type="taxonomic scope" value="Bacteria"/>
</dbReference>
<dbReference type="STRING" id="1280954.HPO_07187"/>
<accession>A0A062V9N2</accession>
<dbReference type="PATRIC" id="fig|1280954.3.peg.1458"/>
<dbReference type="GO" id="GO:0005829">
    <property type="term" value="C:cytosol"/>
    <property type="evidence" value="ECO:0007669"/>
    <property type="project" value="TreeGrafter"/>
</dbReference>
<dbReference type="Pfam" id="PF00248">
    <property type="entry name" value="Aldo_ket_red"/>
    <property type="match status" value="1"/>
</dbReference>
<dbReference type="GO" id="GO:0016491">
    <property type="term" value="F:oxidoreductase activity"/>
    <property type="evidence" value="ECO:0007669"/>
    <property type="project" value="InterPro"/>
</dbReference>
<dbReference type="InterPro" id="IPR036812">
    <property type="entry name" value="NAD(P)_OxRdtase_dom_sf"/>
</dbReference>
<proteinExistence type="predicted"/>
<dbReference type="PANTHER" id="PTHR42686">
    <property type="entry name" value="GH17980P-RELATED"/>
    <property type="match status" value="1"/>
</dbReference>
<reference evidence="2 3" key="1">
    <citation type="journal article" date="2014" name="Antonie Van Leeuwenhoek">
        <title>Hyphomonas beringensis sp. nov. and Hyphomonas chukchiensis sp. nov., isolated from surface seawater of the Bering Sea and Chukchi Sea.</title>
        <authorList>
            <person name="Li C."/>
            <person name="Lai Q."/>
            <person name="Li G."/>
            <person name="Dong C."/>
            <person name="Wang J."/>
            <person name="Liao Y."/>
            <person name="Shao Z."/>
        </authorList>
    </citation>
    <scope>NUCLEOTIDE SEQUENCE [LARGE SCALE GENOMIC DNA]</scope>
    <source>
        <strain evidence="2 3">PS728</strain>
    </source>
</reference>
<dbReference type="PANTHER" id="PTHR42686:SF1">
    <property type="entry name" value="GH17980P-RELATED"/>
    <property type="match status" value="1"/>
</dbReference>
<gene>
    <name evidence="2" type="ORF">HPO_07187</name>
</gene>
<sequence>MTPAPAPFSLPDFGLGAAGLGNLYTAVSDADASRTLAAAQAAGLTYIDTAPFYGHGLSEQRVGAHRWAEDARPSLSTKVGRRLEPANGRPIPDNGFATPAPFVPVFDYSAHGIRAAFEGSQARLGVASVDALLLHDIGEMTHGAAHPQILAQAMEEALPEMAAMKWEGLTRAIGLGVNEINVCRDVLDHFDLDVLLLAGRYTLLEHTASLGFLDECHRADIKVIIGGAFNSGLLAAAPGDALHYNYAAAPGWAVERANTLRNVCEAFGASLPAAALHFCKAHPAVISVIPGAQSARQVNEIAGWIAEEINPDLWTALKDRGLIAAEAPVP</sequence>
<dbReference type="AlphaFoldDB" id="A0A062V9N2"/>
<evidence type="ECO:0000313" key="2">
    <source>
        <dbReference type="EMBL" id="KCZ98991.1"/>
    </source>
</evidence>
<dbReference type="SUPFAM" id="SSF51430">
    <property type="entry name" value="NAD(P)-linked oxidoreductase"/>
    <property type="match status" value="1"/>
</dbReference>